<keyword evidence="4" id="KW-1185">Reference proteome</keyword>
<reference evidence="2" key="1">
    <citation type="submission" date="2023-07" db="EMBL/GenBank/DDBJ databases">
        <authorList>
            <person name="Haufschild T."/>
            <person name="Kallscheuer N."/>
            <person name="Hammer J."/>
            <person name="Kohn T."/>
            <person name="Kabuu M."/>
            <person name="Jogler M."/>
            <person name="Wohfarth N."/>
            <person name="Heuer A."/>
            <person name="Rohde M."/>
            <person name="van Teeseling M.C.F."/>
            <person name="Jogler C."/>
        </authorList>
    </citation>
    <scope>NUCLEOTIDE SEQUENCE</scope>
    <source>
        <strain evidence="2">Strain 138</strain>
        <strain evidence="3">Strain 318</strain>
    </source>
</reference>
<dbReference type="Proteomes" id="UP001229955">
    <property type="component" value="Chromosome"/>
</dbReference>
<dbReference type="RefSeq" id="WP_367887052.1">
    <property type="nucleotide sequence ID" value="NZ_CP130612.1"/>
</dbReference>
<evidence type="ECO:0000313" key="4">
    <source>
        <dbReference type="Proteomes" id="UP001229955"/>
    </source>
</evidence>
<dbReference type="EMBL" id="CP130612">
    <property type="protein sequence ID" value="WKW11353.1"/>
    <property type="molecule type" value="Genomic_DNA"/>
</dbReference>
<accession>A0AA49Q3Z9</accession>
<gene>
    <name evidence="2" type="ORF">Strain138_000596</name>
    <name evidence="3" type="ORF">Strain318_000596</name>
</gene>
<organism evidence="2">
    <name type="scientific">Pseudogemmatithrix spongiicola</name>
    <dbReference type="NCBI Taxonomy" id="3062599"/>
    <lineage>
        <taxon>Bacteria</taxon>
        <taxon>Pseudomonadati</taxon>
        <taxon>Gemmatimonadota</taxon>
        <taxon>Gemmatimonadia</taxon>
        <taxon>Gemmatimonadales</taxon>
        <taxon>Gemmatimonadaceae</taxon>
        <taxon>Pseudogemmatithrix</taxon>
    </lineage>
</organism>
<feature type="signal peptide" evidence="1">
    <location>
        <begin position="1"/>
        <end position="18"/>
    </location>
</feature>
<keyword evidence="1" id="KW-0732">Signal</keyword>
<protein>
    <submittedName>
        <fullName evidence="2">Uncharacterized protein</fullName>
    </submittedName>
</protein>
<dbReference type="AlphaFoldDB" id="A0AA49Q3Z9"/>
<sequence>MRALALVALVAFTQGTVACGGNIDDPFGSTPSMISPEIVILGATATVGLLYASGGTWRSSDSAVVTVAADGRVHGRRIGSAYIEYAQPGFRDSVQLGVYASSCFATPPQDTLVGDTVLTIGFDASSCGMPSFAAWSWLPRTASGQPAVANRADGWRLHLAGPRIVEIEADASGTRPTIALLDVGGRALEWVHGSDSSARLQPTTLGAGRYRIWIATRGMFDTASLRVVLRTTAVP</sequence>
<dbReference type="EMBL" id="CP130613">
    <property type="protein sequence ID" value="WKW14263.1"/>
    <property type="molecule type" value="Genomic_DNA"/>
</dbReference>
<evidence type="ECO:0000313" key="2">
    <source>
        <dbReference type="EMBL" id="WKW11353.1"/>
    </source>
</evidence>
<accession>A0AA49Q6B1</accession>
<dbReference type="Gene3D" id="2.60.40.1080">
    <property type="match status" value="1"/>
</dbReference>
<evidence type="ECO:0000256" key="1">
    <source>
        <dbReference type="SAM" id="SignalP"/>
    </source>
</evidence>
<feature type="chain" id="PRO_5041382167" evidence="1">
    <location>
        <begin position="19"/>
        <end position="235"/>
    </location>
</feature>
<dbReference type="InterPro" id="IPR008964">
    <property type="entry name" value="Invasin/intimin_cell_adhesion"/>
</dbReference>
<dbReference type="PROSITE" id="PS51257">
    <property type="entry name" value="PROKAR_LIPOPROTEIN"/>
    <property type="match status" value="1"/>
</dbReference>
<evidence type="ECO:0000313" key="3">
    <source>
        <dbReference type="EMBL" id="WKW14263.1"/>
    </source>
</evidence>
<dbReference type="KEGG" id="pspc:Strain318_000596"/>
<proteinExistence type="predicted"/>
<dbReference type="SUPFAM" id="SSF49373">
    <property type="entry name" value="Invasin/intimin cell-adhesion fragments"/>
    <property type="match status" value="1"/>
</dbReference>
<name>A0AA49Q3Z9_9BACT</name>